<evidence type="ECO:0000313" key="3">
    <source>
        <dbReference type="Proteomes" id="UP000283210"/>
    </source>
</evidence>
<evidence type="ECO:0000313" key="2">
    <source>
        <dbReference type="EMBL" id="RVE55470.1"/>
    </source>
</evidence>
<evidence type="ECO:0000256" key="1">
    <source>
        <dbReference type="SAM" id="MobiDB-lite"/>
    </source>
</evidence>
<dbReference type="Proteomes" id="UP000283210">
    <property type="component" value="Unassembled WGS sequence"/>
</dbReference>
<dbReference type="AlphaFoldDB" id="A0A437BYN1"/>
<keyword evidence="3" id="KW-1185">Reference proteome</keyword>
<protein>
    <submittedName>
        <fullName evidence="2">Uncharacterized protein</fullName>
    </submittedName>
</protein>
<feature type="region of interest" description="Disordered" evidence="1">
    <location>
        <begin position="93"/>
        <end position="180"/>
    </location>
</feature>
<proteinExistence type="predicted"/>
<dbReference type="EMBL" id="ML136702">
    <property type="protein sequence ID" value="RVE55470.1"/>
    <property type="molecule type" value="Genomic_DNA"/>
</dbReference>
<reference evidence="2 3" key="1">
    <citation type="submission" date="2018-11" db="EMBL/GenBank/DDBJ databases">
        <authorList>
            <person name="Lopez-Roques C."/>
            <person name="Donnadieu C."/>
            <person name="Bouchez O."/>
            <person name="Klopp C."/>
            <person name="Cabau C."/>
            <person name="Zahm M."/>
        </authorList>
    </citation>
    <scope>NUCLEOTIDE SEQUENCE [LARGE SCALE GENOMIC DNA]</scope>
    <source>
        <strain evidence="2">RS831</strain>
        <tissue evidence="2">Whole body</tissue>
    </source>
</reference>
<feature type="non-terminal residue" evidence="2">
    <location>
        <position position="226"/>
    </location>
</feature>
<organism evidence="2 3">
    <name type="scientific">Oryzias javanicus</name>
    <name type="common">Javanese ricefish</name>
    <name type="synonym">Aplocheilus javanicus</name>
    <dbReference type="NCBI Taxonomy" id="123683"/>
    <lineage>
        <taxon>Eukaryota</taxon>
        <taxon>Metazoa</taxon>
        <taxon>Chordata</taxon>
        <taxon>Craniata</taxon>
        <taxon>Vertebrata</taxon>
        <taxon>Euteleostomi</taxon>
        <taxon>Actinopterygii</taxon>
        <taxon>Neopterygii</taxon>
        <taxon>Teleostei</taxon>
        <taxon>Neoteleostei</taxon>
        <taxon>Acanthomorphata</taxon>
        <taxon>Ovalentaria</taxon>
        <taxon>Atherinomorphae</taxon>
        <taxon>Beloniformes</taxon>
        <taxon>Adrianichthyidae</taxon>
        <taxon>Oryziinae</taxon>
        <taxon>Oryzias</taxon>
    </lineage>
</organism>
<accession>A0A437BYN1</accession>
<gene>
    <name evidence="2" type="ORF">OJAV_G00235980</name>
</gene>
<feature type="compositionally biased region" description="Basic and acidic residues" evidence="1">
    <location>
        <begin position="100"/>
        <end position="112"/>
    </location>
</feature>
<sequence>MGMHPLQERSRDAQKLQQPPEALLLSIVAPGNLELPLHLCLRAPQRFPSVKELPKEGSEKIQPGQCGYQNLQVEGWSAEHLWGRRGRRCSCSSEIGLPLDGREKQQRDESRARPPVAPQRACPPSASPGGFKLRSRMKIIRRNSSSGGSERGGGQSAVKFSPRSRMHASIRSPAGVRRTPSRELVSFGRHKLRRLSSTTSRTKGSRSHPELKFQHAACCHRRGIQT</sequence>
<name>A0A437BYN1_ORYJA</name>
<reference evidence="2 3" key="2">
    <citation type="submission" date="2019-01" db="EMBL/GenBank/DDBJ databases">
        <title>A chromosome length genome reference of the Java medaka (oryzias javanicus).</title>
        <authorList>
            <person name="Herpin A."/>
            <person name="Takehana Y."/>
            <person name="Naruse K."/>
            <person name="Ansai S."/>
            <person name="Kawaguchi M."/>
        </authorList>
    </citation>
    <scope>NUCLEOTIDE SEQUENCE [LARGE SCALE GENOMIC DNA]</scope>
    <source>
        <strain evidence="2">RS831</strain>
        <tissue evidence="2">Whole body</tissue>
    </source>
</reference>